<dbReference type="EMBL" id="JBHFNQ010000218">
    <property type="protein sequence ID" value="MFB2881126.1"/>
    <property type="molecule type" value="Genomic_DNA"/>
</dbReference>
<evidence type="ECO:0000313" key="2">
    <source>
        <dbReference type="EMBL" id="MFB2881126.1"/>
    </source>
</evidence>
<proteinExistence type="predicted"/>
<organism evidence="2 3">
    <name type="scientific">Floridaenema aerugineum BLCC-F46</name>
    <dbReference type="NCBI Taxonomy" id="3153654"/>
    <lineage>
        <taxon>Bacteria</taxon>
        <taxon>Bacillati</taxon>
        <taxon>Cyanobacteriota</taxon>
        <taxon>Cyanophyceae</taxon>
        <taxon>Oscillatoriophycideae</taxon>
        <taxon>Aerosakkonematales</taxon>
        <taxon>Aerosakkonemataceae</taxon>
        <taxon>Floridanema</taxon>
        <taxon>Floridanema aerugineum</taxon>
    </lineage>
</organism>
<reference evidence="2 3" key="1">
    <citation type="submission" date="2024-09" db="EMBL/GenBank/DDBJ databases">
        <title>Floridaenema gen nov. (Aerosakkonemataceae, Aerosakkonematales ord. nov., Cyanobacteria) from benthic tropical and subtropical fresh waters, with the description of four new species.</title>
        <authorList>
            <person name="Moretto J.A."/>
            <person name="Berthold D.E."/>
            <person name="Lefler F.W."/>
            <person name="Huang I.-S."/>
            <person name="Laughinghouse H. IV."/>
        </authorList>
    </citation>
    <scope>NUCLEOTIDE SEQUENCE [LARGE SCALE GENOMIC DNA]</scope>
    <source>
        <strain evidence="2 3">BLCC-F46</strain>
    </source>
</reference>
<dbReference type="InterPro" id="IPR025587">
    <property type="entry name" value="DUF4351"/>
</dbReference>
<dbReference type="Proteomes" id="UP001576774">
    <property type="component" value="Unassembled WGS sequence"/>
</dbReference>
<accession>A0ABV4XFV7</accession>
<dbReference type="PANTHER" id="PTHR35586">
    <property type="entry name" value="SLL1691 PROTEIN"/>
    <property type="match status" value="1"/>
</dbReference>
<dbReference type="RefSeq" id="WP_413274112.1">
    <property type="nucleotide sequence ID" value="NZ_JBHFNQ010000218.1"/>
</dbReference>
<protein>
    <submittedName>
        <fullName evidence="2">DUF4351 domain-containing protein</fullName>
    </submittedName>
</protein>
<comment type="caution">
    <text evidence="2">The sequence shown here is derived from an EMBL/GenBank/DDBJ whole genome shotgun (WGS) entry which is preliminary data.</text>
</comment>
<dbReference type="PANTHER" id="PTHR35586:SF2">
    <property type="entry name" value="SLL1542 PROTEIN"/>
    <property type="match status" value="1"/>
</dbReference>
<name>A0ABV4XFV7_9CYAN</name>
<dbReference type="Pfam" id="PF14261">
    <property type="entry name" value="DUF4351"/>
    <property type="match status" value="1"/>
</dbReference>
<evidence type="ECO:0000313" key="3">
    <source>
        <dbReference type="Proteomes" id="UP001576774"/>
    </source>
</evidence>
<feature type="domain" description="DUF4351" evidence="1">
    <location>
        <begin position="12"/>
        <end position="70"/>
    </location>
</feature>
<gene>
    <name evidence="2" type="ORF">ACE1CC_30110</name>
</gene>
<keyword evidence="3" id="KW-1185">Reference proteome</keyword>
<evidence type="ECO:0000259" key="1">
    <source>
        <dbReference type="Pfam" id="PF14261"/>
    </source>
</evidence>
<sequence>MRESVIYQDILEQGQQRGEIAVIMRQLNRRIGPLTPEIQAQIQTLSIPQLEDLAEALLDFSQPTDLTIWLQNHPS</sequence>